<reference evidence="7" key="1">
    <citation type="submission" date="2018-05" db="EMBL/GenBank/DDBJ databases">
        <authorList>
            <person name="Lanie J.A."/>
            <person name="Ng W.-L."/>
            <person name="Kazmierczak K.M."/>
            <person name="Andrzejewski T.M."/>
            <person name="Davidsen T.M."/>
            <person name="Wayne K.J."/>
            <person name="Tettelin H."/>
            <person name="Glass J.I."/>
            <person name="Rusch D."/>
            <person name="Podicherti R."/>
            <person name="Tsui H.-C.T."/>
            <person name="Winkler M.E."/>
        </authorList>
    </citation>
    <scope>NUCLEOTIDE SEQUENCE</scope>
</reference>
<dbReference type="GO" id="GO:0005524">
    <property type="term" value="F:ATP binding"/>
    <property type="evidence" value="ECO:0007669"/>
    <property type="project" value="UniProtKB-KW"/>
</dbReference>
<dbReference type="Pfam" id="PF13193">
    <property type="entry name" value="AMP-binding_C"/>
    <property type="match status" value="1"/>
</dbReference>
<dbReference type="PANTHER" id="PTHR24095">
    <property type="entry name" value="ACETYL-COENZYME A SYNTHETASE"/>
    <property type="match status" value="1"/>
</dbReference>
<dbReference type="InterPro" id="IPR000873">
    <property type="entry name" value="AMP-dep_synth/lig_dom"/>
</dbReference>
<dbReference type="InterPro" id="IPR042099">
    <property type="entry name" value="ANL_N_sf"/>
</dbReference>
<accession>A0A382YL80</accession>
<dbReference type="EC" id="6.2.1.1" evidence="1"/>
<name>A0A382YL80_9ZZZZ</name>
<dbReference type="GO" id="GO:0006085">
    <property type="term" value="P:acetyl-CoA biosynthetic process"/>
    <property type="evidence" value="ECO:0007669"/>
    <property type="project" value="TreeGrafter"/>
</dbReference>
<organism evidence="7">
    <name type="scientific">marine metagenome</name>
    <dbReference type="NCBI Taxonomy" id="408172"/>
    <lineage>
        <taxon>unclassified sequences</taxon>
        <taxon>metagenomes</taxon>
        <taxon>ecological metagenomes</taxon>
    </lineage>
</organism>
<sequence>KVNIFYTAPTAIRAIAKEGDELVNKRDLSSLRLLGTVGEPINPEAWLWYHRVVGHGNCPIVDTWWQTETGGILITPLPGATRTKPGSATRPFFGIQPLLVDGDGNELKGAASGNLCIKHPWPGQMRTVYGDHERFIQTYFSTYKGLYFTGDGCRRDEDGYYWITGRVDDVLNVSGHRMGTAELESALVLHENVAEAAVVGFPHEIKGQGIYAFVTLNTGIEPTDELQKELVQLVRKEIGPIASFDVVQWAPGLPKTRSGKIMR</sequence>
<feature type="domain" description="AMP-dependent synthetase/ligase" evidence="5">
    <location>
        <begin position="1"/>
        <end position="121"/>
    </location>
</feature>
<proteinExistence type="predicted"/>
<feature type="non-terminal residue" evidence="7">
    <location>
        <position position="263"/>
    </location>
</feature>
<dbReference type="EMBL" id="UINC01176764">
    <property type="protein sequence ID" value="SVD84046.1"/>
    <property type="molecule type" value="Genomic_DNA"/>
</dbReference>
<feature type="domain" description="AMP-binding enzyme C-terminal" evidence="6">
    <location>
        <begin position="182"/>
        <end position="260"/>
    </location>
</feature>
<protein>
    <recommendedName>
        <fullName evidence="1">acetate--CoA ligase</fullName>
        <ecNumber evidence="1">6.2.1.1</ecNumber>
    </recommendedName>
</protein>
<evidence type="ECO:0000256" key="3">
    <source>
        <dbReference type="ARBA" id="ARBA00022741"/>
    </source>
</evidence>
<keyword evidence="3" id="KW-0547">Nucleotide-binding</keyword>
<dbReference type="InterPro" id="IPR025110">
    <property type="entry name" value="AMP-bd_C"/>
</dbReference>
<dbReference type="AlphaFoldDB" id="A0A382YL80"/>
<evidence type="ECO:0000256" key="2">
    <source>
        <dbReference type="ARBA" id="ARBA00022598"/>
    </source>
</evidence>
<dbReference type="Pfam" id="PF00501">
    <property type="entry name" value="AMP-binding"/>
    <property type="match status" value="1"/>
</dbReference>
<dbReference type="PANTHER" id="PTHR24095:SF14">
    <property type="entry name" value="ACETYL-COENZYME A SYNTHETASE 1"/>
    <property type="match status" value="1"/>
</dbReference>
<evidence type="ECO:0000256" key="1">
    <source>
        <dbReference type="ARBA" id="ARBA00013275"/>
    </source>
</evidence>
<evidence type="ECO:0000313" key="7">
    <source>
        <dbReference type="EMBL" id="SVD84046.1"/>
    </source>
</evidence>
<dbReference type="SUPFAM" id="SSF56801">
    <property type="entry name" value="Acetyl-CoA synthetase-like"/>
    <property type="match status" value="1"/>
</dbReference>
<feature type="non-terminal residue" evidence="7">
    <location>
        <position position="1"/>
    </location>
</feature>
<dbReference type="GO" id="GO:0005829">
    <property type="term" value="C:cytosol"/>
    <property type="evidence" value="ECO:0007669"/>
    <property type="project" value="TreeGrafter"/>
</dbReference>
<keyword evidence="4" id="KW-0067">ATP-binding</keyword>
<keyword evidence="2" id="KW-0436">Ligase</keyword>
<evidence type="ECO:0000259" key="5">
    <source>
        <dbReference type="Pfam" id="PF00501"/>
    </source>
</evidence>
<dbReference type="Gene3D" id="3.40.50.12780">
    <property type="entry name" value="N-terminal domain of ligase-like"/>
    <property type="match status" value="1"/>
</dbReference>
<evidence type="ECO:0000259" key="6">
    <source>
        <dbReference type="Pfam" id="PF13193"/>
    </source>
</evidence>
<gene>
    <name evidence="7" type="ORF">METZ01_LOCUS436900</name>
</gene>
<dbReference type="GO" id="GO:0003987">
    <property type="term" value="F:acetate-CoA ligase activity"/>
    <property type="evidence" value="ECO:0007669"/>
    <property type="project" value="UniProtKB-EC"/>
</dbReference>
<dbReference type="Gene3D" id="3.30.300.30">
    <property type="match status" value="1"/>
</dbReference>
<dbReference type="InterPro" id="IPR045851">
    <property type="entry name" value="AMP-bd_C_sf"/>
</dbReference>
<evidence type="ECO:0000256" key="4">
    <source>
        <dbReference type="ARBA" id="ARBA00022840"/>
    </source>
</evidence>